<dbReference type="GO" id="GO:0005886">
    <property type="term" value="C:plasma membrane"/>
    <property type="evidence" value="ECO:0007669"/>
    <property type="project" value="UniProtKB-SubCell"/>
</dbReference>
<protein>
    <submittedName>
        <fullName evidence="7">Cytochrome B6</fullName>
    </submittedName>
</protein>
<evidence type="ECO:0000256" key="1">
    <source>
        <dbReference type="ARBA" id="ARBA00004651"/>
    </source>
</evidence>
<keyword evidence="8" id="KW-1185">Reference proteome</keyword>
<name>A0A1C0YK57_9BACL</name>
<organism evidence="7 8">
    <name type="scientific">Caryophanon tenue</name>
    <dbReference type="NCBI Taxonomy" id="33978"/>
    <lineage>
        <taxon>Bacteria</taxon>
        <taxon>Bacillati</taxon>
        <taxon>Bacillota</taxon>
        <taxon>Bacilli</taxon>
        <taxon>Bacillales</taxon>
        <taxon>Caryophanaceae</taxon>
        <taxon>Caryophanon</taxon>
    </lineage>
</organism>
<accession>A0A1C0YK57</accession>
<dbReference type="InterPro" id="IPR005171">
    <property type="entry name" value="Cyt_c_oxidase_su4_prok"/>
</dbReference>
<reference evidence="7 8" key="1">
    <citation type="submission" date="2016-07" db="EMBL/GenBank/DDBJ databases">
        <title>Caryophanon tenue genome sequencing.</title>
        <authorList>
            <person name="Verma A."/>
            <person name="Pal Y."/>
            <person name="Krishnamurthi S."/>
        </authorList>
    </citation>
    <scope>NUCLEOTIDE SEQUENCE [LARGE SCALE GENOMIC DNA]</scope>
    <source>
        <strain evidence="7 8">DSM 14152</strain>
    </source>
</reference>
<dbReference type="RefSeq" id="WP_066543186.1">
    <property type="nucleotide sequence ID" value="NZ_MASJ01000003.1"/>
</dbReference>
<keyword evidence="2" id="KW-1003">Cell membrane</keyword>
<evidence type="ECO:0000313" key="8">
    <source>
        <dbReference type="Proteomes" id="UP000093199"/>
    </source>
</evidence>
<evidence type="ECO:0000256" key="4">
    <source>
        <dbReference type="ARBA" id="ARBA00022989"/>
    </source>
</evidence>
<evidence type="ECO:0000256" key="3">
    <source>
        <dbReference type="ARBA" id="ARBA00022692"/>
    </source>
</evidence>
<dbReference type="Pfam" id="PF03626">
    <property type="entry name" value="COX4_pro"/>
    <property type="match status" value="1"/>
</dbReference>
<feature type="transmembrane region" description="Helical" evidence="6">
    <location>
        <begin position="88"/>
        <end position="110"/>
    </location>
</feature>
<proteinExistence type="predicted"/>
<gene>
    <name evidence="7" type="ORF">A6M13_09660</name>
</gene>
<evidence type="ECO:0000313" key="7">
    <source>
        <dbReference type="EMBL" id="OCS87562.1"/>
    </source>
</evidence>
<keyword evidence="4 6" id="KW-1133">Transmembrane helix</keyword>
<keyword evidence="5 6" id="KW-0472">Membrane</keyword>
<dbReference type="EMBL" id="MASJ01000003">
    <property type="protein sequence ID" value="OCS87562.1"/>
    <property type="molecule type" value="Genomic_DNA"/>
</dbReference>
<comment type="subcellular location">
    <subcellularLocation>
        <location evidence="1">Cell membrane</location>
        <topology evidence="1">Multi-pass membrane protein</topology>
    </subcellularLocation>
</comment>
<feature type="transmembrane region" description="Helical" evidence="6">
    <location>
        <begin position="28"/>
        <end position="47"/>
    </location>
</feature>
<dbReference type="Proteomes" id="UP000093199">
    <property type="component" value="Unassembled WGS sequence"/>
</dbReference>
<dbReference type="OrthoDB" id="2989516at2"/>
<keyword evidence="3 6" id="KW-0812">Transmembrane</keyword>
<evidence type="ECO:0000256" key="2">
    <source>
        <dbReference type="ARBA" id="ARBA00022475"/>
    </source>
</evidence>
<dbReference type="AlphaFoldDB" id="A0A1C0YK57"/>
<evidence type="ECO:0000256" key="5">
    <source>
        <dbReference type="ARBA" id="ARBA00023136"/>
    </source>
</evidence>
<comment type="caution">
    <text evidence="7">The sequence shown here is derived from an EMBL/GenBank/DDBJ whole genome shotgun (WGS) entry which is preliminary data.</text>
</comment>
<dbReference type="STRING" id="33978.A6M13_09660"/>
<evidence type="ECO:0000256" key="6">
    <source>
        <dbReference type="SAM" id="Phobius"/>
    </source>
</evidence>
<feature type="transmembrane region" description="Helical" evidence="6">
    <location>
        <begin position="53"/>
        <end position="76"/>
    </location>
</feature>
<sequence length="114" mass="13076">MAHHGEVVAKTATEFKYAREQRAAGMRMQVVTFALMIFLTLIAFLAVGAGFSFYFVAPVILLLAGVQVVLQLYYFMHMNEREMGLISFFMWSGILVAFITILCFVTIIWWHNAW</sequence>